<dbReference type="InterPro" id="IPR011047">
    <property type="entry name" value="Quinoprotein_ADH-like_sf"/>
</dbReference>
<dbReference type="PROSITE" id="PS51257">
    <property type="entry name" value="PROKAR_LIPOPROTEIN"/>
    <property type="match status" value="1"/>
</dbReference>
<dbReference type="Gene3D" id="2.40.10.480">
    <property type="match status" value="1"/>
</dbReference>
<keyword evidence="2" id="KW-0449">Lipoprotein</keyword>
<dbReference type="Gene3D" id="2.40.128.630">
    <property type="match status" value="1"/>
</dbReference>
<evidence type="ECO:0000313" key="2">
    <source>
        <dbReference type="EMBL" id="SBO96866.1"/>
    </source>
</evidence>
<dbReference type="InterPro" id="IPR015943">
    <property type="entry name" value="WD40/YVTN_repeat-like_dom_sf"/>
</dbReference>
<dbReference type="PANTHER" id="PTHR34512">
    <property type="entry name" value="CELL SURFACE PROTEIN"/>
    <property type="match status" value="1"/>
</dbReference>
<feature type="domain" description="Pyrrolo-quinoline quinone repeat" evidence="1">
    <location>
        <begin position="686"/>
        <end position="833"/>
    </location>
</feature>
<name>A0A1M4EDR9_9ACTN</name>
<dbReference type="AlphaFoldDB" id="A0A1M4EDR9"/>
<dbReference type="InterPro" id="IPR018391">
    <property type="entry name" value="PQQ_b-propeller_rpt"/>
</dbReference>
<dbReference type="Pfam" id="PF13360">
    <property type="entry name" value="PQQ_2"/>
    <property type="match status" value="3"/>
</dbReference>
<dbReference type="SUPFAM" id="SSF50998">
    <property type="entry name" value="Quinoprotein alcohol dehydrogenase-like"/>
    <property type="match status" value="3"/>
</dbReference>
<feature type="domain" description="Pyrrolo-quinoline quinone repeat" evidence="1">
    <location>
        <begin position="537"/>
        <end position="583"/>
    </location>
</feature>
<gene>
    <name evidence="2" type="ORF">BN4615_P6382</name>
</gene>
<feature type="domain" description="Pyrrolo-quinoline quinone repeat" evidence="1">
    <location>
        <begin position="82"/>
        <end position="247"/>
    </location>
</feature>
<proteinExistence type="predicted"/>
<dbReference type="InterPro" id="IPR002372">
    <property type="entry name" value="PQQ_rpt_dom"/>
</dbReference>
<protein>
    <submittedName>
        <fullName evidence="2">Predicted cell surface protein/ lipoprotein</fullName>
    </submittedName>
</protein>
<dbReference type="SMART" id="SM00564">
    <property type="entry name" value="PQQ"/>
    <property type="match status" value="9"/>
</dbReference>
<sequence>MLDRGEAGEGREVLTARRRRSMAILCAVVLAACPAAAVTGVPRVPVEWRAVWSVPAETESDPFLQAQGQAVSGQGVAVATREGGVRIHDPRTGALRHALPAGPAPAGGVWAAAGVLVVARQAAGERVLEGHDLATGAPLWRRTITLADPEARTDEVGSYHGPRIMVTARGVVMAERVTDPVRLQALDLRTGTVTAEATRPGGCALTGAATARSVTLLSHCADDELRLSSLDPRTLRQEWARPLPSTNSVKGAHPPLRIRTNADGYAHATAGGDDFFCGPGGRLLSTGPQAVQVTDPGPRSPLLYAGPIPAAGGQVGAGLDGSWPLPAHLISVDPRTGRLGGLPIDLPADLVSLAGASGGLAFVHSTVPGDGRLTAYRLVYGPARPKTAWPDACALLTGRDLAAFAAGYRAARGPDGTATCDWIPPGDDGAVITLSVDWVAPSEAQAHRLYTAKTAAVRRTGEIDPTTEAPGFLTYTVHRPNGLHGATTILAGRVIASLTSSSRQAVRIISPLLRDNLLARYRPGVRAPAPAPASERGWSFPADAAIRTDPVVAGGVVYAADSGGTVSALDAATGAVRWRSRAGGADMDGHAVSDGIVYVAGAGRVVALDAATGRRRWSRRTAASGGLVAANGRLHLWTRRPAWSATAALVTFDAGGERLWSFQPRGPMLNTDPVVTGDVVLAGSGHGVLYALAPATGAERWRFLAGGKGDRVQLVRSGATVYAVSTGGGVHALDARSGAARWSARVPGAVAFPPVVAGGTVYAGDDQGTTYAFDAATGEPLWDFRAEGYQPLYTWTAAVTGGLVFTAGPDRTLYALDAATGGVRRRLPLGEGHRSGPVAAHGLVHVTDREGVLHTLDAVTGAVRSAFRTGGTVETRPVVAGGFVYAGSSNGNLYARPTGDH</sequence>
<dbReference type="EMBL" id="LT559118">
    <property type="protein sequence ID" value="SBO96866.1"/>
    <property type="molecule type" value="Genomic_DNA"/>
</dbReference>
<evidence type="ECO:0000259" key="1">
    <source>
        <dbReference type="Pfam" id="PF13360"/>
    </source>
</evidence>
<organism evidence="2">
    <name type="scientific">Nonomuraea gerenzanensis</name>
    <dbReference type="NCBI Taxonomy" id="93944"/>
    <lineage>
        <taxon>Bacteria</taxon>
        <taxon>Bacillati</taxon>
        <taxon>Actinomycetota</taxon>
        <taxon>Actinomycetes</taxon>
        <taxon>Streptosporangiales</taxon>
        <taxon>Streptosporangiaceae</taxon>
        <taxon>Nonomuraea</taxon>
    </lineage>
</organism>
<accession>A0A1M4EDR9</accession>
<reference evidence="2" key="1">
    <citation type="submission" date="2016-04" db="EMBL/GenBank/DDBJ databases">
        <authorList>
            <person name="Evans L.H."/>
            <person name="Alamgir A."/>
            <person name="Owens N."/>
            <person name="Weber N.D."/>
            <person name="Virtaneva K."/>
            <person name="Barbian K."/>
            <person name="Babar A."/>
            <person name="Rosenke K."/>
        </authorList>
    </citation>
    <scope>NUCLEOTIDE SEQUENCE</scope>
    <source>
        <strain evidence="2">Nono1</strain>
    </source>
</reference>
<dbReference type="Gene3D" id="2.130.10.10">
    <property type="entry name" value="YVTN repeat-like/Quinoprotein amine dehydrogenase"/>
    <property type="match status" value="3"/>
</dbReference>
<dbReference type="PANTHER" id="PTHR34512:SF30">
    <property type="entry name" value="OUTER MEMBRANE PROTEIN ASSEMBLY FACTOR BAMB"/>
    <property type="match status" value="1"/>
</dbReference>